<dbReference type="AlphaFoldDB" id="A0A922MX46"/>
<proteinExistence type="predicted"/>
<dbReference type="Proteomes" id="UP000814243">
    <property type="component" value="Unassembled WGS sequence"/>
</dbReference>
<reference evidence="1" key="1">
    <citation type="journal article" date="2021" name="G3 (Bethesda)">
        <title>Genome and transcriptome analysis of the beet armyworm Spodoptera exigua reveals targets for pest control. .</title>
        <authorList>
            <person name="Simon S."/>
            <person name="Breeschoten T."/>
            <person name="Jansen H.J."/>
            <person name="Dirks R.P."/>
            <person name="Schranz M.E."/>
            <person name="Ros V.I.D."/>
        </authorList>
    </citation>
    <scope>NUCLEOTIDE SEQUENCE</scope>
    <source>
        <strain evidence="1">TB_SE_WUR_2020</strain>
    </source>
</reference>
<evidence type="ECO:0000313" key="2">
    <source>
        <dbReference type="Proteomes" id="UP000814243"/>
    </source>
</evidence>
<name>A0A922MX46_SPOEX</name>
<gene>
    <name evidence="1" type="ORF">HF086_006410</name>
</gene>
<sequence>MVYSIRFINLLECYALAWKSDFVDAYTNIGEEGKFETLFYKYNKILESYQLFRRFSQIWAVRYSITDAEKKTCKNIQRFHDMNFRNLEIFGLFSIDAKSPLALFGLLANYTLVILQFMLIPSERLGITSWISELEYHCSFESDIEDQVTNHFKKLYQAYLDLMDAFNIFKRLFQFSFLLYNYNKHPPFFVTVQAKRLCKNVQRFNRTSFRKMTACNIFTVDASMAQMFNRLEVEYIIIILQFAFL</sequence>
<protein>
    <submittedName>
        <fullName evidence="1">Uncharacterized protein</fullName>
    </submittedName>
</protein>
<comment type="caution">
    <text evidence="1">The sequence shown here is derived from an EMBL/GenBank/DDBJ whole genome shotgun (WGS) entry which is preliminary data.</text>
</comment>
<organism evidence="1 2">
    <name type="scientific">Spodoptera exigua</name>
    <name type="common">Beet armyworm</name>
    <name type="synonym">Noctua fulgens</name>
    <dbReference type="NCBI Taxonomy" id="7107"/>
    <lineage>
        <taxon>Eukaryota</taxon>
        <taxon>Metazoa</taxon>
        <taxon>Ecdysozoa</taxon>
        <taxon>Arthropoda</taxon>
        <taxon>Hexapoda</taxon>
        <taxon>Insecta</taxon>
        <taxon>Pterygota</taxon>
        <taxon>Neoptera</taxon>
        <taxon>Endopterygota</taxon>
        <taxon>Lepidoptera</taxon>
        <taxon>Glossata</taxon>
        <taxon>Ditrysia</taxon>
        <taxon>Noctuoidea</taxon>
        <taxon>Noctuidae</taxon>
        <taxon>Amphipyrinae</taxon>
        <taxon>Spodoptera</taxon>
    </lineage>
</organism>
<accession>A0A922MX46</accession>
<dbReference type="EMBL" id="JACEFF010000086">
    <property type="protein sequence ID" value="KAH9644382.1"/>
    <property type="molecule type" value="Genomic_DNA"/>
</dbReference>
<evidence type="ECO:0000313" key="1">
    <source>
        <dbReference type="EMBL" id="KAH9644382.1"/>
    </source>
</evidence>